<gene>
    <name evidence="6" type="ORF">BOTBODRAFT_153711</name>
</gene>
<dbReference type="OrthoDB" id="19329at2759"/>
<dbReference type="CDD" id="cd00143">
    <property type="entry name" value="PP2Cc"/>
    <property type="match status" value="1"/>
</dbReference>
<dbReference type="InterPro" id="IPR001932">
    <property type="entry name" value="PPM-type_phosphatase-like_dom"/>
</dbReference>
<sequence length="426" mass="46675">MYASQGQPARTDLGYPDEGPFRYTILPEPFLTHELTRLASAKSTLLSRPSADVRQAKVDSVTFQPCLVEEESSQDRLVLEDWEDQGALIAVFDGHAGHECADYAKDTLPGMVRASLAQTSSPSPFQTASLLANAITSIDERIKDDIISLFPGGESGLDQMSLNEVRHIVNDQDYGGTNHEKVIRGMRGSTALLSLLDSTRENLWVANLGDCQAILGTKLPSGEWKTTLLSSCHNGDNEREVQRVRDEHPGERQCILNQRVLGALAVTRALGDHSFKLPPLYTHKVFLNSNPGFRVAAKVQEFIARSHTPPYVSSTPEVCHRALESGDRFLILCSDGLKDLWHDYGANSGASAGAGAGNGNGSSVEEEWVKIVGKVMDEDTEENTNFALTLLRESLGGDDPEKVSRMVTVEMGERWMDDTTIQVVTF</sequence>
<organism evidence="6 7">
    <name type="scientific">Botryobasidium botryosum (strain FD-172 SS1)</name>
    <dbReference type="NCBI Taxonomy" id="930990"/>
    <lineage>
        <taxon>Eukaryota</taxon>
        <taxon>Fungi</taxon>
        <taxon>Dikarya</taxon>
        <taxon>Basidiomycota</taxon>
        <taxon>Agaricomycotina</taxon>
        <taxon>Agaricomycetes</taxon>
        <taxon>Cantharellales</taxon>
        <taxon>Botryobasidiaceae</taxon>
        <taxon>Botryobasidium</taxon>
    </lineage>
</organism>
<dbReference type="AlphaFoldDB" id="A0A067N400"/>
<dbReference type="SMART" id="SM00332">
    <property type="entry name" value="PP2Cc"/>
    <property type="match status" value="1"/>
</dbReference>
<dbReference type="InterPro" id="IPR000222">
    <property type="entry name" value="PP2C_BS"/>
</dbReference>
<dbReference type="InterPro" id="IPR036457">
    <property type="entry name" value="PPM-type-like_dom_sf"/>
</dbReference>
<feature type="domain" description="PPM-type phosphatase" evidence="5">
    <location>
        <begin position="65"/>
        <end position="426"/>
    </location>
</feature>
<accession>A0A067N400</accession>
<proteinExistence type="inferred from homology"/>
<dbReference type="PANTHER" id="PTHR13832:SF792">
    <property type="entry name" value="GM14286P"/>
    <property type="match status" value="1"/>
</dbReference>
<dbReference type="Gene3D" id="3.60.40.10">
    <property type="entry name" value="PPM-type phosphatase domain"/>
    <property type="match status" value="1"/>
</dbReference>
<evidence type="ECO:0000256" key="3">
    <source>
        <dbReference type="ARBA" id="ARBA00022912"/>
    </source>
</evidence>
<reference evidence="7" key="1">
    <citation type="journal article" date="2014" name="Proc. Natl. Acad. Sci. U.S.A.">
        <title>Extensive sampling of basidiomycete genomes demonstrates inadequacy of the white-rot/brown-rot paradigm for wood decay fungi.</title>
        <authorList>
            <person name="Riley R."/>
            <person name="Salamov A.A."/>
            <person name="Brown D.W."/>
            <person name="Nagy L.G."/>
            <person name="Floudas D."/>
            <person name="Held B.W."/>
            <person name="Levasseur A."/>
            <person name="Lombard V."/>
            <person name="Morin E."/>
            <person name="Otillar R."/>
            <person name="Lindquist E.A."/>
            <person name="Sun H."/>
            <person name="LaButti K.M."/>
            <person name="Schmutz J."/>
            <person name="Jabbour D."/>
            <person name="Luo H."/>
            <person name="Baker S.E."/>
            <person name="Pisabarro A.G."/>
            <person name="Walton J.D."/>
            <person name="Blanchette R.A."/>
            <person name="Henrissat B."/>
            <person name="Martin F."/>
            <person name="Cullen D."/>
            <person name="Hibbett D.S."/>
            <person name="Grigoriev I.V."/>
        </authorList>
    </citation>
    <scope>NUCLEOTIDE SEQUENCE [LARGE SCALE GENOMIC DNA]</scope>
    <source>
        <strain evidence="7">FD-172 SS1</strain>
    </source>
</reference>
<dbReference type="InterPro" id="IPR015655">
    <property type="entry name" value="PP2C"/>
</dbReference>
<dbReference type="PROSITE" id="PS01032">
    <property type="entry name" value="PPM_1"/>
    <property type="match status" value="1"/>
</dbReference>
<evidence type="ECO:0000313" key="6">
    <source>
        <dbReference type="EMBL" id="KDQ18817.1"/>
    </source>
</evidence>
<name>A0A067N400_BOTB1</name>
<dbReference type="GO" id="GO:0046872">
    <property type="term" value="F:metal ion binding"/>
    <property type="evidence" value="ECO:0007669"/>
    <property type="project" value="UniProtKB-KW"/>
</dbReference>
<evidence type="ECO:0000256" key="4">
    <source>
        <dbReference type="RuleBase" id="RU003465"/>
    </source>
</evidence>
<keyword evidence="3 4" id="KW-0904">Protein phosphatase</keyword>
<dbReference type="PANTHER" id="PTHR13832">
    <property type="entry name" value="PROTEIN PHOSPHATASE 2C"/>
    <property type="match status" value="1"/>
</dbReference>
<evidence type="ECO:0000256" key="2">
    <source>
        <dbReference type="ARBA" id="ARBA00022801"/>
    </source>
</evidence>
<protein>
    <recommendedName>
        <fullName evidence="5">PPM-type phosphatase domain-containing protein</fullName>
    </recommendedName>
</protein>
<dbReference type="HOGENOM" id="CLU_020130_0_0_1"/>
<evidence type="ECO:0000259" key="5">
    <source>
        <dbReference type="PROSITE" id="PS51746"/>
    </source>
</evidence>
<dbReference type="GO" id="GO:0004741">
    <property type="term" value="F:[pyruvate dehydrogenase (acetyl-transferring)]-phosphatase activity"/>
    <property type="evidence" value="ECO:0007669"/>
    <property type="project" value="TreeGrafter"/>
</dbReference>
<dbReference type="SUPFAM" id="SSF81606">
    <property type="entry name" value="PP2C-like"/>
    <property type="match status" value="1"/>
</dbReference>
<dbReference type="GO" id="GO:0005739">
    <property type="term" value="C:mitochondrion"/>
    <property type="evidence" value="ECO:0007669"/>
    <property type="project" value="TreeGrafter"/>
</dbReference>
<keyword evidence="7" id="KW-1185">Reference proteome</keyword>
<keyword evidence="2 4" id="KW-0378">Hydrolase</keyword>
<dbReference type="EMBL" id="KL198020">
    <property type="protein sequence ID" value="KDQ18817.1"/>
    <property type="molecule type" value="Genomic_DNA"/>
</dbReference>
<comment type="similarity">
    <text evidence="4">Belongs to the PP2C family.</text>
</comment>
<dbReference type="InParanoid" id="A0A067N400"/>
<dbReference type="Pfam" id="PF00481">
    <property type="entry name" value="PP2C"/>
    <property type="match status" value="1"/>
</dbReference>
<evidence type="ECO:0000313" key="7">
    <source>
        <dbReference type="Proteomes" id="UP000027195"/>
    </source>
</evidence>
<dbReference type="PROSITE" id="PS51746">
    <property type="entry name" value="PPM_2"/>
    <property type="match status" value="1"/>
</dbReference>
<keyword evidence="1" id="KW-0479">Metal-binding</keyword>
<dbReference type="Proteomes" id="UP000027195">
    <property type="component" value="Unassembled WGS sequence"/>
</dbReference>
<evidence type="ECO:0000256" key="1">
    <source>
        <dbReference type="ARBA" id="ARBA00022723"/>
    </source>
</evidence>
<dbReference type="STRING" id="930990.A0A067N400"/>